<comment type="caution">
    <text evidence="2">The sequence shown here is derived from an EMBL/GenBank/DDBJ whole genome shotgun (WGS) entry which is preliminary data.</text>
</comment>
<gene>
    <name evidence="2" type="ORF">J5N97_008172</name>
</gene>
<dbReference type="Proteomes" id="UP001085076">
    <property type="component" value="Miscellaneous, Linkage group lg01"/>
</dbReference>
<protein>
    <submittedName>
        <fullName evidence="2">Uncharacterized protein</fullName>
    </submittedName>
</protein>
<dbReference type="OrthoDB" id="1728115at2759"/>
<reference evidence="2" key="2">
    <citation type="journal article" date="2022" name="Hortic Res">
        <title>The genome of Dioscorea zingiberensis sheds light on the biosynthesis, origin and evolution of the medicinally important diosgenin saponins.</title>
        <authorList>
            <person name="Li Y."/>
            <person name="Tan C."/>
            <person name="Li Z."/>
            <person name="Guo J."/>
            <person name="Li S."/>
            <person name="Chen X."/>
            <person name="Wang C."/>
            <person name="Dai X."/>
            <person name="Yang H."/>
            <person name="Song W."/>
            <person name="Hou L."/>
            <person name="Xu J."/>
            <person name="Tong Z."/>
            <person name="Xu A."/>
            <person name="Yuan X."/>
            <person name="Wang W."/>
            <person name="Yang Q."/>
            <person name="Chen L."/>
            <person name="Sun Z."/>
            <person name="Wang K."/>
            <person name="Pan B."/>
            <person name="Chen J."/>
            <person name="Bao Y."/>
            <person name="Liu F."/>
            <person name="Qi X."/>
            <person name="Gang D.R."/>
            <person name="Wen J."/>
            <person name="Li J."/>
        </authorList>
    </citation>
    <scope>NUCLEOTIDE SEQUENCE</scope>
    <source>
        <strain evidence="2">Dzin_1.0</strain>
    </source>
</reference>
<sequence length="69" mass="7525">MSNSQPSTTTNTTNTTKPEDGNQGTILEKKVVETVDFRSPAGHEQPEKRPVQVVHEYPSTAANANKDSQ</sequence>
<evidence type="ECO:0000256" key="1">
    <source>
        <dbReference type="SAM" id="MobiDB-lite"/>
    </source>
</evidence>
<organism evidence="2 3">
    <name type="scientific">Dioscorea zingiberensis</name>
    <dbReference type="NCBI Taxonomy" id="325984"/>
    <lineage>
        <taxon>Eukaryota</taxon>
        <taxon>Viridiplantae</taxon>
        <taxon>Streptophyta</taxon>
        <taxon>Embryophyta</taxon>
        <taxon>Tracheophyta</taxon>
        <taxon>Spermatophyta</taxon>
        <taxon>Magnoliopsida</taxon>
        <taxon>Liliopsida</taxon>
        <taxon>Dioscoreales</taxon>
        <taxon>Dioscoreaceae</taxon>
        <taxon>Dioscorea</taxon>
    </lineage>
</organism>
<feature type="compositionally biased region" description="Polar residues" evidence="1">
    <location>
        <begin position="60"/>
        <end position="69"/>
    </location>
</feature>
<evidence type="ECO:0000313" key="3">
    <source>
        <dbReference type="Proteomes" id="UP001085076"/>
    </source>
</evidence>
<reference evidence="2" key="1">
    <citation type="submission" date="2021-03" db="EMBL/GenBank/DDBJ databases">
        <authorList>
            <person name="Li Z."/>
            <person name="Yang C."/>
        </authorList>
    </citation>
    <scope>NUCLEOTIDE SEQUENCE</scope>
    <source>
        <strain evidence="2">Dzin_1.0</strain>
        <tissue evidence="2">Leaf</tissue>
    </source>
</reference>
<accession>A0A9D5DDE2</accession>
<dbReference type="EMBL" id="JAGGNH010000001">
    <property type="protein sequence ID" value="KAJ0989816.1"/>
    <property type="molecule type" value="Genomic_DNA"/>
</dbReference>
<dbReference type="AlphaFoldDB" id="A0A9D5DDE2"/>
<evidence type="ECO:0000313" key="2">
    <source>
        <dbReference type="EMBL" id="KAJ0989816.1"/>
    </source>
</evidence>
<proteinExistence type="predicted"/>
<feature type="compositionally biased region" description="Basic and acidic residues" evidence="1">
    <location>
        <begin position="27"/>
        <end position="36"/>
    </location>
</feature>
<feature type="region of interest" description="Disordered" evidence="1">
    <location>
        <begin position="1"/>
        <end position="69"/>
    </location>
</feature>
<name>A0A9D5DDE2_9LILI</name>
<keyword evidence="3" id="KW-1185">Reference proteome</keyword>